<proteinExistence type="inferred from homology"/>
<comment type="caution">
    <text evidence="2">The sequence shown here is derived from an EMBL/GenBank/DDBJ whole genome shotgun (WGS) entry which is preliminary data.</text>
</comment>
<protein>
    <submittedName>
        <fullName evidence="2">Putative amidophosphoribosyltransferase</fullName>
    </submittedName>
</protein>
<dbReference type="AlphaFoldDB" id="A0A7W9F0C9"/>
<comment type="similarity">
    <text evidence="1">Belongs to the ComF/GntX family.</text>
</comment>
<dbReference type="Proteomes" id="UP000546701">
    <property type="component" value="Unassembled WGS sequence"/>
</dbReference>
<keyword evidence="3" id="KW-1185">Reference proteome</keyword>
<dbReference type="PANTHER" id="PTHR47505">
    <property type="entry name" value="DNA UTILIZATION PROTEIN YHGH"/>
    <property type="match status" value="1"/>
</dbReference>
<keyword evidence="2" id="KW-0808">Transferase</keyword>
<evidence type="ECO:0000256" key="1">
    <source>
        <dbReference type="ARBA" id="ARBA00008007"/>
    </source>
</evidence>
<sequence>MLVDDIFTTGATAEACARVLRRAGAAEVRLVCWARVVVRDGDPVR</sequence>
<dbReference type="GO" id="GO:0016757">
    <property type="term" value="F:glycosyltransferase activity"/>
    <property type="evidence" value="ECO:0007669"/>
    <property type="project" value="UniProtKB-KW"/>
</dbReference>
<dbReference type="InterPro" id="IPR051910">
    <property type="entry name" value="ComF/GntX_DNA_util-trans"/>
</dbReference>
<dbReference type="EMBL" id="JACIJR010000002">
    <property type="protein sequence ID" value="MBB5728221.1"/>
    <property type="molecule type" value="Genomic_DNA"/>
</dbReference>
<dbReference type="InterPro" id="IPR029057">
    <property type="entry name" value="PRTase-like"/>
</dbReference>
<organism evidence="2 3">
    <name type="scientific">Sphingomonas prati</name>
    <dbReference type="NCBI Taxonomy" id="1843237"/>
    <lineage>
        <taxon>Bacteria</taxon>
        <taxon>Pseudomonadati</taxon>
        <taxon>Pseudomonadota</taxon>
        <taxon>Alphaproteobacteria</taxon>
        <taxon>Sphingomonadales</taxon>
        <taxon>Sphingomonadaceae</taxon>
        <taxon>Sphingomonas</taxon>
    </lineage>
</organism>
<name>A0A7W9F0C9_9SPHN</name>
<evidence type="ECO:0000313" key="3">
    <source>
        <dbReference type="Proteomes" id="UP000546701"/>
    </source>
</evidence>
<dbReference type="Gene3D" id="3.40.50.2020">
    <property type="match status" value="1"/>
</dbReference>
<accession>A0A7W9F0C9</accession>
<dbReference type="PANTHER" id="PTHR47505:SF1">
    <property type="entry name" value="DNA UTILIZATION PROTEIN YHGH"/>
    <property type="match status" value="1"/>
</dbReference>
<dbReference type="CDD" id="cd06223">
    <property type="entry name" value="PRTases_typeI"/>
    <property type="match status" value="1"/>
</dbReference>
<gene>
    <name evidence="2" type="ORF">FHS99_000691</name>
</gene>
<reference evidence="2 3" key="1">
    <citation type="submission" date="2020-08" db="EMBL/GenBank/DDBJ databases">
        <title>Genomic Encyclopedia of Type Strains, Phase IV (KMG-IV): sequencing the most valuable type-strain genomes for metagenomic binning, comparative biology and taxonomic classification.</title>
        <authorList>
            <person name="Goeker M."/>
        </authorList>
    </citation>
    <scope>NUCLEOTIDE SEQUENCE [LARGE SCALE GENOMIC DNA]</scope>
    <source>
        <strain evidence="2 3">DSM 103336</strain>
    </source>
</reference>
<keyword evidence="2" id="KW-0328">Glycosyltransferase</keyword>
<dbReference type="InterPro" id="IPR000836">
    <property type="entry name" value="PRTase_dom"/>
</dbReference>
<evidence type="ECO:0000313" key="2">
    <source>
        <dbReference type="EMBL" id="MBB5728221.1"/>
    </source>
</evidence>
<dbReference type="SUPFAM" id="SSF53271">
    <property type="entry name" value="PRTase-like"/>
    <property type="match status" value="1"/>
</dbReference>